<feature type="domain" description="VTT" evidence="7">
    <location>
        <begin position="30"/>
        <end position="155"/>
    </location>
</feature>
<accession>A0A6L5QR12</accession>
<sequence length="200" mass="21612">MQHLIGLIQAYGLLFVFVIVALEQMGLPLPAFPALILAGALAAGGAPGWQALLAVSVLACLMSDAFWYIAGRRHGKRVLQLLCKISVTPDQCVSQTQRHFNRYGAKSLVVAKFIPGFNTVAPPLAGATGIGAPRFLAYTLAGSVLWSAAAIFTGWYFHDSLEQVLALFERFSTNAAICAAIALGLYLLFKTLRRRHRHGD</sequence>
<keyword evidence="3 6" id="KW-0812">Transmembrane</keyword>
<dbReference type="InterPro" id="IPR051311">
    <property type="entry name" value="DedA_domain"/>
</dbReference>
<dbReference type="PANTHER" id="PTHR42709:SF6">
    <property type="entry name" value="UNDECAPRENYL PHOSPHATE TRANSPORTER A"/>
    <property type="match status" value="1"/>
</dbReference>
<name>A0A6L5QR12_9BURK</name>
<evidence type="ECO:0000256" key="5">
    <source>
        <dbReference type="ARBA" id="ARBA00023136"/>
    </source>
</evidence>
<evidence type="ECO:0000256" key="6">
    <source>
        <dbReference type="SAM" id="Phobius"/>
    </source>
</evidence>
<dbReference type="Pfam" id="PF09335">
    <property type="entry name" value="VTT_dom"/>
    <property type="match status" value="1"/>
</dbReference>
<comment type="subcellular location">
    <subcellularLocation>
        <location evidence="1">Cell membrane</location>
        <topology evidence="1">Multi-pass membrane protein</topology>
    </subcellularLocation>
</comment>
<comment type="caution">
    <text evidence="8">The sequence shown here is derived from an EMBL/GenBank/DDBJ whole genome shotgun (WGS) entry which is preliminary data.</text>
</comment>
<evidence type="ECO:0000259" key="7">
    <source>
        <dbReference type="Pfam" id="PF09335"/>
    </source>
</evidence>
<feature type="transmembrane region" description="Helical" evidence="6">
    <location>
        <begin position="52"/>
        <end position="70"/>
    </location>
</feature>
<gene>
    <name evidence="8" type="ORF">GJ697_28565</name>
</gene>
<keyword evidence="4 6" id="KW-1133">Transmembrane helix</keyword>
<keyword evidence="5 6" id="KW-0472">Membrane</keyword>
<dbReference type="InterPro" id="IPR032816">
    <property type="entry name" value="VTT_dom"/>
</dbReference>
<evidence type="ECO:0000256" key="4">
    <source>
        <dbReference type="ARBA" id="ARBA00022989"/>
    </source>
</evidence>
<dbReference type="EMBL" id="WKJM01000047">
    <property type="protein sequence ID" value="MRX11788.1"/>
    <property type="molecule type" value="Genomic_DNA"/>
</dbReference>
<evidence type="ECO:0000313" key="8">
    <source>
        <dbReference type="EMBL" id="MRX11788.1"/>
    </source>
</evidence>
<evidence type="ECO:0000313" key="9">
    <source>
        <dbReference type="Proteomes" id="UP000481037"/>
    </source>
</evidence>
<keyword evidence="9" id="KW-1185">Reference proteome</keyword>
<protein>
    <recommendedName>
        <fullName evidence="7">VTT domain-containing protein</fullName>
    </recommendedName>
</protein>
<dbReference type="AlphaFoldDB" id="A0A6L5QR12"/>
<organism evidence="8 9">
    <name type="scientific">Duganella alba</name>
    <dbReference type="NCBI Taxonomy" id="2666081"/>
    <lineage>
        <taxon>Bacteria</taxon>
        <taxon>Pseudomonadati</taxon>
        <taxon>Pseudomonadota</taxon>
        <taxon>Betaproteobacteria</taxon>
        <taxon>Burkholderiales</taxon>
        <taxon>Oxalobacteraceae</taxon>
        <taxon>Telluria group</taxon>
        <taxon>Duganella</taxon>
    </lineage>
</organism>
<evidence type="ECO:0000256" key="2">
    <source>
        <dbReference type="ARBA" id="ARBA00022475"/>
    </source>
</evidence>
<feature type="transmembrane region" description="Helical" evidence="6">
    <location>
        <begin position="135"/>
        <end position="158"/>
    </location>
</feature>
<evidence type="ECO:0000256" key="3">
    <source>
        <dbReference type="ARBA" id="ARBA00022692"/>
    </source>
</evidence>
<feature type="transmembrane region" description="Helical" evidence="6">
    <location>
        <begin position="170"/>
        <end position="189"/>
    </location>
</feature>
<dbReference type="Proteomes" id="UP000481037">
    <property type="component" value="Unassembled WGS sequence"/>
</dbReference>
<feature type="transmembrane region" description="Helical" evidence="6">
    <location>
        <begin position="6"/>
        <end position="22"/>
    </location>
</feature>
<keyword evidence="2" id="KW-1003">Cell membrane</keyword>
<dbReference type="GO" id="GO:0005886">
    <property type="term" value="C:plasma membrane"/>
    <property type="evidence" value="ECO:0007669"/>
    <property type="project" value="UniProtKB-SubCell"/>
</dbReference>
<evidence type="ECO:0000256" key="1">
    <source>
        <dbReference type="ARBA" id="ARBA00004651"/>
    </source>
</evidence>
<dbReference type="RefSeq" id="WP_154370570.1">
    <property type="nucleotide sequence ID" value="NZ_WKJM01000047.1"/>
</dbReference>
<dbReference type="PANTHER" id="PTHR42709">
    <property type="entry name" value="ALKALINE PHOSPHATASE LIKE PROTEIN"/>
    <property type="match status" value="1"/>
</dbReference>
<proteinExistence type="predicted"/>
<reference evidence="8 9" key="1">
    <citation type="submission" date="2019-11" db="EMBL/GenBank/DDBJ databases">
        <title>Novel species isolated from a subtropical stream in China.</title>
        <authorList>
            <person name="Lu H."/>
        </authorList>
    </citation>
    <scope>NUCLEOTIDE SEQUENCE [LARGE SCALE GENOMIC DNA]</scope>
    <source>
        <strain evidence="8 9">FT25W</strain>
    </source>
</reference>